<evidence type="ECO:0000313" key="3">
    <source>
        <dbReference type="Proteomes" id="UP000615755"/>
    </source>
</evidence>
<comment type="caution">
    <text evidence="2">The sequence shown here is derived from an EMBL/GenBank/DDBJ whole genome shotgun (WGS) entry which is preliminary data.</text>
</comment>
<keyword evidence="3" id="KW-1185">Reference proteome</keyword>
<feature type="transmembrane region" description="Helical" evidence="1">
    <location>
        <begin position="166"/>
        <end position="187"/>
    </location>
</feature>
<reference evidence="2 3" key="1">
    <citation type="submission" date="2015-03" db="EMBL/GenBank/DDBJ databases">
        <title>Genome sequence of Pseudoalteromonas aurantia.</title>
        <authorList>
            <person name="Xie B.-B."/>
            <person name="Rong J.-C."/>
            <person name="Qin Q.-L."/>
            <person name="Zhang Y.-Z."/>
        </authorList>
    </citation>
    <scope>NUCLEOTIDE SEQUENCE [LARGE SCALE GENOMIC DNA]</scope>
    <source>
        <strain evidence="2 3">208</strain>
    </source>
</reference>
<protein>
    <recommendedName>
        <fullName evidence="4">HTH cro/C1-type domain-containing protein</fullName>
    </recommendedName>
</protein>
<feature type="transmembrane region" description="Helical" evidence="1">
    <location>
        <begin position="87"/>
        <end position="107"/>
    </location>
</feature>
<keyword evidence="1" id="KW-0812">Transmembrane</keyword>
<evidence type="ECO:0008006" key="4">
    <source>
        <dbReference type="Google" id="ProtNLM"/>
    </source>
</evidence>
<sequence length="231" mass="26728">MAKKLDCDRKTVINYEQGVCEPKTSQLFQWLSVCKIDLKPLAAQLQNIKNSVFVIFAIAYLSSEFMMSLYISLLVLLLTFGVIRKNIVIATSTSILLFMNLIEYYTFLFLMDFLSSLDNKTPWHSSLIFIAQAVISFSIIFLLMYQNSIVRLPLFKPWYHNRGNNSLLIVTHAYFTITSLITALEYVLHRVYSFKNLAFLYNNYENFIYAGWAVIMATLLSMVTNDLNKQP</sequence>
<keyword evidence="1" id="KW-0472">Membrane</keyword>
<name>A0ABR9EMP0_9GAMM</name>
<feature type="transmembrane region" description="Helical" evidence="1">
    <location>
        <begin position="53"/>
        <end position="80"/>
    </location>
</feature>
<feature type="transmembrane region" description="Helical" evidence="1">
    <location>
        <begin position="127"/>
        <end position="145"/>
    </location>
</feature>
<dbReference type="EMBL" id="AQGV01000015">
    <property type="protein sequence ID" value="MBE0370968.1"/>
    <property type="molecule type" value="Genomic_DNA"/>
</dbReference>
<dbReference type="Proteomes" id="UP000615755">
    <property type="component" value="Unassembled WGS sequence"/>
</dbReference>
<gene>
    <name evidence="2" type="ORF">PAUR_b1114</name>
</gene>
<evidence type="ECO:0000313" key="2">
    <source>
        <dbReference type="EMBL" id="MBE0370968.1"/>
    </source>
</evidence>
<keyword evidence="1" id="KW-1133">Transmembrane helix</keyword>
<proteinExistence type="predicted"/>
<organism evidence="2 3">
    <name type="scientific">Pseudoalteromonas aurantia 208</name>
    <dbReference type="NCBI Taxonomy" id="1314867"/>
    <lineage>
        <taxon>Bacteria</taxon>
        <taxon>Pseudomonadati</taxon>
        <taxon>Pseudomonadota</taxon>
        <taxon>Gammaproteobacteria</taxon>
        <taxon>Alteromonadales</taxon>
        <taxon>Pseudoalteromonadaceae</taxon>
        <taxon>Pseudoalteromonas</taxon>
    </lineage>
</organism>
<evidence type="ECO:0000256" key="1">
    <source>
        <dbReference type="SAM" id="Phobius"/>
    </source>
</evidence>
<accession>A0ABR9EMP0</accession>
<feature type="transmembrane region" description="Helical" evidence="1">
    <location>
        <begin position="207"/>
        <end position="227"/>
    </location>
</feature>